<keyword evidence="12" id="KW-0915">Sodium</keyword>
<dbReference type="PANTHER" id="PTHR35806">
    <property type="entry name" value="OXALOACETATE DECARBOXYLASE BETA CHAIN 2"/>
    <property type="match status" value="1"/>
</dbReference>
<dbReference type="Proteomes" id="UP000266313">
    <property type="component" value="Chromosome"/>
</dbReference>
<dbReference type="GO" id="GO:0016829">
    <property type="term" value="F:lyase activity"/>
    <property type="evidence" value="ECO:0007669"/>
    <property type="project" value="InterPro"/>
</dbReference>
<dbReference type="GO" id="GO:0005886">
    <property type="term" value="C:plasma membrane"/>
    <property type="evidence" value="ECO:0007669"/>
    <property type="project" value="UniProtKB-SubCell"/>
</dbReference>
<dbReference type="PIRSF" id="PIRSF015658">
    <property type="entry name" value="MmdB_OadB"/>
    <property type="match status" value="1"/>
</dbReference>
<comment type="function">
    <text evidence="2 12">Catalyzes the decarboxylation of oxaloacetate coupled to Na(+) translocation.</text>
</comment>
<keyword evidence="12" id="KW-0813">Transport</keyword>
<evidence type="ECO:0000256" key="12">
    <source>
        <dbReference type="PIRNR" id="PIRNR015658"/>
    </source>
</evidence>
<dbReference type="GO" id="GO:0015451">
    <property type="term" value="F:decarboxylation-driven active transmembrane transporter activity"/>
    <property type="evidence" value="ECO:0007669"/>
    <property type="project" value="UniProtKB-EC"/>
</dbReference>
<comment type="similarity">
    <text evidence="4 12">Belongs to the GcdB/MmdB/OadB family.</text>
</comment>
<protein>
    <recommendedName>
        <fullName evidence="12">Oxaloacetate decarboxylase beta chain</fullName>
        <ecNumber evidence="12">7.2.4.2</ecNumber>
    </recommendedName>
</protein>
<evidence type="ECO:0000256" key="1">
    <source>
        <dbReference type="ARBA" id="ARBA00001959"/>
    </source>
</evidence>
<evidence type="ECO:0000256" key="10">
    <source>
        <dbReference type="ARBA" id="ARBA00023136"/>
    </source>
</evidence>
<evidence type="ECO:0000256" key="2">
    <source>
        <dbReference type="ARBA" id="ARBA00003002"/>
    </source>
</evidence>
<feature type="transmembrane region" description="Helical" evidence="13">
    <location>
        <begin position="257"/>
        <end position="278"/>
    </location>
</feature>
<evidence type="ECO:0000256" key="6">
    <source>
        <dbReference type="ARBA" id="ARBA00022475"/>
    </source>
</evidence>
<dbReference type="GO" id="GO:0006814">
    <property type="term" value="P:sodium ion transport"/>
    <property type="evidence" value="ECO:0007669"/>
    <property type="project" value="UniProtKB-UniRule"/>
</dbReference>
<keyword evidence="12" id="KW-0406">Ion transport</keyword>
<proteinExistence type="inferred from homology"/>
<evidence type="ECO:0000256" key="8">
    <source>
        <dbReference type="ARBA" id="ARBA00022967"/>
    </source>
</evidence>
<comment type="catalytic activity">
    <reaction evidence="11 12">
        <text>oxaloacetate + 2 Na(+)(in) + H(+) = pyruvate + 2 Na(+)(out) + CO2</text>
        <dbReference type="Rhea" id="RHEA:57724"/>
        <dbReference type="ChEBI" id="CHEBI:15361"/>
        <dbReference type="ChEBI" id="CHEBI:15378"/>
        <dbReference type="ChEBI" id="CHEBI:16452"/>
        <dbReference type="ChEBI" id="CHEBI:16526"/>
        <dbReference type="ChEBI" id="CHEBI:29101"/>
        <dbReference type="EC" id="7.2.4.2"/>
    </reaction>
</comment>
<dbReference type="Pfam" id="PF03977">
    <property type="entry name" value="OAD_beta"/>
    <property type="match status" value="1"/>
</dbReference>
<keyword evidence="8" id="KW-1278">Translocase</keyword>
<dbReference type="KEGG" id="mmai:sS8_1423"/>
<dbReference type="AlphaFoldDB" id="A0A250KNX4"/>
<evidence type="ECO:0000313" key="15">
    <source>
        <dbReference type="Proteomes" id="UP000266313"/>
    </source>
</evidence>
<evidence type="ECO:0000256" key="7">
    <source>
        <dbReference type="ARBA" id="ARBA00022692"/>
    </source>
</evidence>
<feature type="transmembrane region" description="Helical" evidence="13">
    <location>
        <begin position="210"/>
        <end position="236"/>
    </location>
</feature>
<feature type="transmembrane region" description="Helical" evidence="13">
    <location>
        <begin position="16"/>
        <end position="35"/>
    </location>
</feature>
<dbReference type="OrthoDB" id="9783838at2"/>
<evidence type="ECO:0000256" key="4">
    <source>
        <dbReference type="ARBA" id="ARBA00010924"/>
    </source>
</evidence>
<keyword evidence="12" id="KW-0739">Sodium transport</keyword>
<comment type="subcellular location">
    <subcellularLocation>
        <location evidence="3">Cell membrane</location>
        <topology evidence="3">Multi-pass membrane protein</topology>
    </subcellularLocation>
</comment>
<evidence type="ECO:0000256" key="5">
    <source>
        <dbReference type="ARBA" id="ARBA00011869"/>
    </source>
</evidence>
<dbReference type="EMBL" id="AP017928">
    <property type="protein sequence ID" value="BBA33383.1"/>
    <property type="molecule type" value="Genomic_DNA"/>
</dbReference>
<keyword evidence="6 12" id="KW-1003">Cell membrane</keyword>
<dbReference type="InterPro" id="IPR005661">
    <property type="entry name" value="OadB_MmdB"/>
</dbReference>
<keyword evidence="9 13" id="KW-1133">Transmembrane helix</keyword>
<organism evidence="14 15">
    <name type="scientific">Methylocaldum marinum</name>
    <dbReference type="NCBI Taxonomy" id="1432792"/>
    <lineage>
        <taxon>Bacteria</taxon>
        <taxon>Pseudomonadati</taxon>
        <taxon>Pseudomonadota</taxon>
        <taxon>Gammaproteobacteria</taxon>
        <taxon>Methylococcales</taxon>
        <taxon>Methylococcaceae</taxon>
        <taxon>Methylocaldum</taxon>
    </lineage>
</organism>
<evidence type="ECO:0000256" key="3">
    <source>
        <dbReference type="ARBA" id="ARBA00004651"/>
    </source>
</evidence>
<keyword evidence="15" id="KW-1185">Reference proteome</keyword>
<dbReference type="NCBIfam" id="TIGR01109">
    <property type="entry name" value="Na_pump_decarbB"/>
    <property type="match status" value="1"/>
</dbReference>
<dbReference type="EC" id="7.2.4.2" evidence="12"/>
<feature type="transmembrane region" description="Helical" evidence="13">
    <location>
        <begin position="284"/>
        <end position="304"/>
    </location>
</feature>
<feature type="transmembrane region" description="Helical" evidence="13">
    <location>
        <begin position="103"/>
        <end position="125"/>
    </location>
</feature>
<evidence type="ECO:0000256" key="11">
    <source>
        <dbReference type="ARBA" id="ARBA00048176"/>
    </source>
</evidence>
<dbReference type="PANTHER" id="PTHR35806:SF1">
    <property type="entry name" value="OXALOACETATE DECARBOXYLASE BETA CHAIN 2"/>
    <property type="match status" value="1"/>
</dbReference>
<feature type="transmembrane region" description="Helical" evidence="13">
    <location>
        <begin position="42"/>
        <end position="62"/>
    </location>
</feature>
<dbReference type="RefSeq" id="WP_119628996.1">
    <property type="nucleotide sequence ID" value="NZ_AP017928.1"/>
</dbReference>
<feature type="transmembrane region" description="Helical" evidence="13">
    <location>
        <begin position="68"/>
        <end position="91"/>
    </location>
</feature>
<keyword evidence="10 12" id="KW-0472">Membrane</keyword>
<reference evidence="14 15" key="1">
    <citation type="submission" date="2016-12" db="EMBL/GenBank/DDBJ databases">
        <title>Genome sequencing of Methylocaldum marinum.</title>
        <authorList>
            <person name="Takeuchi M."/>
            <person name="Kamagata Y."/>
            <person name="Hiraoka S."/>
            <person name="Oshima K."/>
            <person name="Hattori M."/>
            <person name="Iwasaki W."/>
        </authorList>
    </citation>
    <scope>NUCLEOTIDE SEQUENCE [LARGE SCALE GENOMIC DNA]</scope>
    <source>
        <strain evidence="14 15">S8</strain>
    </source>
</reference>
<sequence>MQGFIQLWQSTGLSNFQIGQVLMMGVGFLLIFLAVRKGFEPLLLLPIGFGAVLSNIPVAGIAEEGGLLSYLYYGIKTGIFPLLIFMGVGAMTDFGPMLANPKTLLLGAAAQFGIFGTLFGALALNLIPGLSFTFKDAAAIAIIGGADGPTAIYVASKLAPELLGAIAVAAYSYMALVPLIQPPIMRALTTSEERLIEMAQLRIVSRKEKIVFPVVLLILTAVLLPSAAPLIGMFCLGNLMRECGVVERLSKTAQNELINIVTIFLGLSVGSKLSAAQFLRPETLGILVLGAIAFSFGTASGVLMAKLMNKFSENKVNPLIGAAGVSAVPMSARVANKVGQESNPYNFLLMHAMGPNVAGVIGSAVAAGVLLALVQ</sequence>
<accession>A0A250KNX4</accession>
<evidence type="ECO:0000256" key="9">
    <source>
        <dbReference type="ARBA" id="ARBA00022989"/>
    </source>
</evidence>
<evidence type="ECO:0000256" key="13">
    <source>
        <dbReference type="SAM" id="Phobius"/>
    </source>
</evidence>
<feature type="transmembrane region" description="Helical" evidence="13">
    <location>
        <begin position="355"/>
        <end position="374"/>
    </location>
</feature>
<comment type="subunit">
    <text evidence="5 12">Heterotrimer of an alpha, a beta and a gamma subunit.</text>
</comment>
<name>A0A250KNX4_9GAMM</name>
<gene>
    <name evidence="14" type="ORF">sS8_1423</name>
</gene>
<keyword evidence="7 13" id="KW-0812">Transmembrane</keyword>
<evidence type="ECO:0000313" key="14">
    <source>
        <dbReference type="EMBL" id="BBA33383.1"/>
    </source>
</evidence>
<comment type="cofactor">
    <cofactor evidence="1">
        <name>Na(+)</name>
        <dbReference type="ChEBI" id="CHEBI:29101"/>
    </cofactor>
</comment>